<feature type="compositionally biased region" description="Low complexity" evidence="1">
    <location>
        <begin position="73"/>
        <end position="89"/>
    </location>
</feature>
<dbReference type="EMBL" id="MH591103">
    <property type="protein sequence ID" value="AYC64854.1"/>
    <property type="molecule type" value="Genomic_DNA"/>
</dbReference>
<keyword evidence="2" id="KW-0150">Chloroplast</keyword>
<feature type="region of interest" description="Disordered" evidence="1">
    <location>
        <begin position="1"/>
        <end position="95"/>
    </location>
</feature>
<gene>
    <name evidence="2" type="primary">orf137</name>
</gene>
<name>A0A386AZI2_9CHLO</name>
<proteinExistence type="predicted"/>
<dbReference type="GeneID" id="38278653"/>
<dbReference type="RefSeq" id="YP_009518898.1">
    <property type="nucleotide sequence ID" value="NC_039520.1"/>
</dbReference>
<geneLocation type="chloroplast" evidence="2"/>
<evidence type="ECO:0000313" key="2">
    <source>
        <dbReference type="EMBL" id="AYC64854.1"/>
    </source>
</evidence>
<keyword evidence="2" id="KW-0934">Plastid</keyword>
<accession>A0A386AZI2</accession>
<organism evidence="2">
    <name type="scientific">Boodleopsis pusilla</name>
    <dbReference type="NCBI Taxonomy" id="381415"/>
    <lineage>
        <taxon>Eukaryota</taxon>
        <taxon>Viridiplantae</taxon>
        <taxon>Chlorophyta</taxon>
        <taxon>core chlorophytes</taxon>
        <taxon>Ulvophyceae</taxon>
        <taxon>TCBD clade</taxon>
        <taxon>Bryopsidales</taxon>
        <taxon>Halimedineae</taxon>
        <taxon>Halimedaceae</taxon>
        <taxon>Rhipileae</taxon>
        <taxon>Boodleopsis</taxon>
    </lineage>
</organism>
<reference evidence="2" key="2">
    <citation type="journal article" date="2019" name="Mol. Phylogenet. Evol.">
        <title>Reassessment of the classification of bryopsidales (chlorophyta) based on chloroplast phylogenomic analyses.</title>
        <authorList>
            <person name="Cremen M.C."/>
            <person name="Leliaert F."/>
            <person name="West J."/>
            <person name="Lam D.W."/>
            <person name="Shimada S."/>
            <person name="Lopez-Bautista J.M."/>
            <person name="Verbruggen H."/>
        </authorList>
    </citation>
    <scope>NUCLEOTIDE SEQUENCE</scope>
</reference>
<evidence type="ECO:0000256" key="1">
    <source>
        <dbReference type="SAM" id="MobiDB-lite"/>
    </source>
</evidence>
<feature type="compositionally biased region" description="Polar residues" evidence="1">
    <location>
        <begin position="30"/>
        <end position="40"/>
    </location>
</feature>
<reference evidence="2" key="1">
    <citation type="submission" date="2018-07" db="EMBL/GenBank/DDBJ databases">
        <authorList>
            <person name="Quirk P.G."/>
            <person name="Krulwich T.A."/>
        </authorList>
    </citation>
    <scope>NUCLEOTIDE SEQUENCE</scope>
</reference>
<protein>
    <submittedName>
        <fullName evidence="2">Uncharacterized protein</fullName>
    </submittedName>
</protein>
<sequence length="137" mass="14870">MKSTKTNPKTAGFSKGKGRPSNPKRERQSQRTFKNLGTNKKGQKSGPVITAMENEPNEPLSKPVVTAVDEPNSSSSSSSSESSQSSYSSAPNTPIAIGLDHTFDVPLASSFPIEANRFLSIINVHKIYTNYIDPRWG</sequence>
<dbReference type="AlphaFoldDB" id="A0A386AZI2"/>